<dbReference type="InParanoid" id="A0A1J7ID31"/>
<name>A0A1J7ID31_9PEZI</name>
<gene>
    <name evidence="1" type="ORF">CONLIGDRAFT_84710</name>
</gene>
<reference evidence="1 2" key="1">
    <citation type="submission" date="2016-10" db="EMBL/GenBank/DDBJ databases">
        <title>Draft genome sequence of Coniochaeta ligniaria NRRL30616, a lignocellulolytic fungus for bioabatement of inhibitors in plant biomass hydrolysates.</title>
        <authorList>
            <consortium name="DOE Joint Genome Institute"/>
            <person name="Jimenez D.J."/>
            <person name="Hector R.E."/>
            <person name="Riley R."/>
            <person name="Sun H."/>
            <person name="Grigoriev I.V."/>
            <person name="Van Elsas J.D."/>
            <person name="Nichols N.N."/>
        </authorList>
    </citation>
    <scope>NUCLEOTIDE SEQUENCE [LARGE SCALE GENOMIC DNA]</scope>
    <source>
        <strain evidence="1 2">NRRL 30616</strain>
    </source>
</reference>
<organism evidence="1 2">
    <name type="scientific">Coniochaeta ligniaria NRRL 30616</name>
    <dbReference type="NCBI Taxonomy" id="1408157"/>
    <lineage>
        <taxon>Eukaryota</taxon>
        <taxon>Fungi</taxon>
        <taxon>Dikarya</taxon>
        <taxon>Ascomycota</taxon>
        <taxon>Pezizomycotina</taxon>
        <taxon>Sordariomycetes</taxon>
        <taxon>Sordariomycetidae</taxon>
        <taxon>Coniochaetales</taxon>
        <taxon>Coniochaetaceae</taxon>
        <taxon>Coniochaeta</taxon>
    </lineage>
</organism>
<sequence length="157" mass="17971">MPIGQHAIRTTPHTLIYISFSVVGERYKPRINIRSLNLLLGIFLARWHTTSQKLNCIQDSTYRDDFGATRNVDILQSLCRLHRTVVRRRTGPVPQTSGLDQLTTCIRPTLWPRYRVRPSSFSLRLPGDALMICCELAWHAAQPFNGEAQCRSLQPDI</sequence>
<evidence type="ECO:0000313" key="1">
    <source>
        <dbReference type="EMBL" id="OIW25195.1"/>
    </source>
</evidence>
<dbReference type="Proteomes" id="UP000182658">
    <property type="component" value="Unassembled WGS sequence"/>
</dbReference>
<dbReference type="AlphaFoldDB" id="A0A1J7ID31"/>
<proteinExistence type="predicted"/>
<protein>
    <submittedName>
        <fullName evidence="1">Uncharacterized protein</fullName>
    </submittedName>
</protein>
<dbReference type="EMBL" id="KV875102">
    <property type="protein sequence ID" value="OIW25195.1"/>
    <property type="molecule type" value="Genomic_DNA"/>
</dbReference>
<keyword evidence="2" id="KW-1185">Reference proteome</keyword>
<accession>A0A1J7ID31</accession>
<evidence type="ECO:0000313" key="2">
    <source>
        <dbReference type="Proteomes" id="UP000182658"/>
    </source>
</evidence>